<dbReference type="InterPro" id="IPR027354">
    <property type="entry name" value="YcgL_dom"/>
</dbReference>
<organism evidence="3 4">
    <name type="scientific">Candidatus Competibacter denitrificans Run_A_D11</name>
    <dbReference type="NCBI Taxonomy" id="1400863"/>
    <lineage>
        <taxon>Bacteria</taxon>
        <taxon>Pseudomonadati</taxon>
        <taxon>Pseudomonadota</taxon>
        <taxon>Gammaproteobacteria</taxon>
        <taxon>Candidatus Competibacteraceae</taxon>
        <taxon>Candidatus Competibacter</taxon>
    </lineage>
</organism>
<gene>
    <name evidence="3" type="ORF">BN873_150037</name>
</gene>
<dbReference type="EMBL" id="CBTJ020000020">
    <property type="protein sequence ID" value="CDI01249.1"/>
    <property type="molecule type" value="Genomic_DNA"/>
</dbReference>
<dbReference type="HAMAP" id="MF_01866">
    <property type="entry name" value="UPF0745"/>
    <property type="match status" value="1"/>
</dbReference>
<evidence type="ECO:0000313" key="3">
    <source>
        <dbReference type="EMBL" id="CDI01249.1"/>
    </source>
</evidence>
<keyword evidence="4" id="KW-1185">Reference proteome</keyword>
<feature type="domain" description="YcgL" evidence="2">
    <location>
        <begin position="1"/>
        <end position="85"/>
    </location>
</feature>
<dbReference type="PANTHER" id="PTHR38109">
    <property type="entry name" value="PROTEIN YCGL"/>
    <property type="match status" value="1"/>
</dbReference>
<evidence type="ECO:0000313" key="4">
    <source>
        <dbReference type="Proteomes" id="UP000035760"/>
    </source>
</evidence>
<dbReference type="PANTHER" id="PTHR38109:SF1">
    <property type="entry name" value="PROTEIN YCGL"/>
    <property type="match status" value="1"/>
</dbReference>
<evidence type="ECO:0000259" key="2">
    <source>
        <dbReference type="PROSITE" id="PS51648"/>
    </source>
</evidence>
<reference evidence="3" key="1">
    <citation type="submission" date="2013-07" db="EMBL/GenBank/DDBJ databases">
        <authorList>
            <person name="McIlroy S."/>
        </authorList>
    </citation>
    <scope>NUCLEOTIDE SEQUENCE [LARGE SCALE GENOMIC DNA]</scope>
    <source>
        <strain evidence="3">Run_A_D11</strain>
    </source>
</reference>
<proteinExistence type="inferred from homology"/>
<dbReference type="OrthoDB" id="7062382at2"/>
<dbReference type="InterPro" id="IPR038068">
    <property type="entry name" value="YcgL-like_sf"/>
</dbReference>
<dbReference type="SUPFAM" id="SSF160191">
    <property type="entry name" value="YcgL-like"/>
    <property type="match status" value="1"/>
</dbReference>
<accession>W6M403</accession>
<dbReference type="STRING" id="1400863.BN873_150037"/>
<dbReference type="RefSeq" id="WP_048670367.1">
    <property type="nucleotide sequence ID" value="NZ_CBTJ020000020.1"/>
</dbReference>
<dbReference type="Gene3D" id="3.10.510.20">
    <property type="entry name" value="YcgL domain"/>
    <property type="match status" value="1"/>
</dbReference>
<dbReference type="AlphaFoldDB" id="W6M403"/>
<evidence type="ECO:0000256" key="1">
    <source>
        <dbReference type="HAMAP-Rule" id="MF_01866"/>
    </source>
</evidence>
<comment type="caution">
    <text evidence="3">The sequence shown here is derived from an EMBL/GenBank/DDBJ whole genome shotgun (WGS) entry which is preliminary data.</text>
</comment>
<dbReference type="Pfam" id="PF05166">
    <property type="entry name" value="YcgL"/>
    <property type="match status" value="1"/>
</dbReference>
<name>W6M403_9GAMM</name>
<dbReference type="PROSITE" id="PS51648">
    <property type="entry name" value="YCGL"/>
    <property type="match status" value="1"/>
</dbReference>
<sequence length="88" mass="10357">MQCAIYKSLKKQDTYLYLATKDDFTCVPESLQTLIGEAAHVMDLELSPERKLAQEDTAEVLKNLQERGWHLQMPRQEEWPSFTEQFKH</sequence>
<dbReference type="Proteomes" id="UP000035760">
    <property type="component" value="Unassembled WGS sequence"/>
</dbReference>
<reference evidence="3" key="2">
    <citation type="submission" date="2014-03" db="EMBL/GenBank/DDBJ databases">
        <title>Candidatus Competibacter-lineage genomes retrieved from metagenomes reveal functional metabolic diversity.</title>
        <authorList>
            <person name="McIlroy S.J."/>
            <person name="Albertsen M."/>
            <person name="Andresen E.K."/>
            <person name="Saunders A.M."/>
            <person name="Kristiansen R."/>
            <person name="Stokholm-Bjerregaard M."/>
            <person name="Nielsen K.L."/>
            <person name="Nielsen P.H."/>
        </authorList>
    </citation>
    <scope>NUCLEOTIDE SEQUENCE</scope>
    <source>
        <strain evidence="3">Run_A_D11</strain>
    </source>
</reference>
<protein>
    <recommendedName>
        <fullName evidence="1">YcgL domain-containing protein BN873_150037</fullName>
    </recommendedName>
</protein>